<protein>
    <recommendedName>
        <fullName evidence="2">TadE-like domain-containing protein</fullName>
    </recommendedName>
</protein>
<proteinExistence type="predicted"/>
<keyword evidence="1" id="KW-0472">Membrane</keyword>
<evidence type="ECO:0000256" key="1">
    <source>
        <dbReference type="SAM" id="Phobius"/>
    </source>
</evidence>
<dbReference type="Pfam" id="PF07811">
    <property type="entry name" value="TadE"/>
    <property type="match status" value="1"/>
</dbReference>
<comment type="caution">
    <text evidence="3">The sequence shown here is derived from an EMBL/GenBank/DDBJ whole genome shotgun (WGS) entry which is preliminary data.</text>
</comment>
<keyword evidence="4" id="KW-1185">Reference proteome</keyword>
<feature type="transmembrane region" description="Helical" evidence="1">
    <location>
        <begin position="12"/>
        <end position="30"/>
    </location>
</feature>
<organism evidence="3 4">
    <name type="scientific">Sinomonas flava</name>
    <dbReference type="NCBI Taxonomy" id="496857"/>
    <lineage>
        <taxon>Bacteria</taxon>
        <taxon>Bacillati</taxon>
        <taxon>Actinomycetota</taxon>
        <taxon>Actinomycetes</taxon>
        <taxon>Micrococcales</taxon>
        <taxon>Micrococcaceae</taxon>
        <taxon>Sinomonas</taxon>
    </lineage>
</organism>
<dbReference type="EMBL" id="BAAAQW010000003">
    <property type="protein sequence ID" value="GAA2198747.1"/>
    <property type="molecule type" value="Genomic_DNA"/>
</dbReference>
<evidence type="ECO:0000259" key="2">
    <source>
        <dbReference type="Pfam" id="PF07811"/>
    </source>
</evidence>
<gene>
    <name evidence="3" type="ORF">GCM10009849_12620</name>
</gene>
<keyword evidence="1" id="KW-1133">Transmembrane helix</keyword>
<accession>A0ABN3BR80</accession>
<feature type="domain" description="TadE-like" evidence="2">
    <location>
        <begin position="9"/>
        <end position="51"/>
    </location>
</feature>
<evidence type="ECO:0000313" key="4">
    <source>
        <dbReference type="Proteomes" id="UP001500432"/>
    </source>
</evidence>
<dbReference type="InterPro" id="IPR012495">
    <property type="entry name" value="TadE-like_dom"/>
</dbReference>
<dbReference type="Proteomes" id="UP001500432">
    <property type="component" value="Unassembled WGS sequence"/>
</dbReference>
<evidence type="ECO:0000313" key="3">
    <source>
        <dbReference type="EMBL" id="GAA2198747.1"/>
    </source>
</evidence>
<keyword evidence="1" id="KW-0812">Transmembrane</keyword>
<name>A0ABN3BR80_9MICC</name>
<sequence length="123" mass="12708">MSSQDRERGAAAVEFALVLPVLILLLLGIVDYGRLFNAQQTLTYAARSGARVMVLQNSTSAAITAAQNTASDLGSIPSSSFAVSPSTCTAGTQVTFTVNYTFTGTGFFGSFPLQGKGVMLCGG</sequence>
<dbReference type="RefSeq" id="WP_344298817.1">
    <property type="nucleotide sequence ID" value="NZ_BAAAQW010000003.1"/>
</dbReference>
<reference evidence="3 4" key="1">
    <citation type="journal article" date="2019" name="Int. J. Syst. Evol. Microbiol.">
        <title>The Global Catalogue of Microorganisms (GCM) 10K type strain sequencing project: providing services to taxonomists for standard genome sequencing and annotation.</title>
        <authorList>
            <consortium name="The Broad Institute Genomics Platform"/>
            <consortium name="The Broad Institute Genome Sequencing Center for Infectious Disease"/>
            <person name="Wu L."/>
            <person name="Ma J."/>
        </authorList>
    </citation>
    <scope>NUCLEOTIDE SEQUENCE [LARGE SCALE GENOMIC DNA]</scope>
    <source>
        <strain evidence="3 4">JCM 16034</strain>
    </source>
</reference>